<dbReference type="Proteomes" id="UP000038045">
    <property type="component" value="Unplaced"/>
</dbReference>
<dbReference type="Pfam" id="PF00104">
    <property type="entry name" value="Hormone_recep"/>
    <property type="match status" value="1"/>
</dbReference>
<evidence type="ECO:0000259" key="13">
    <source>
        <dbReference type="PROSITE" id="PS51843"/>
    </source>
</evidence>
<evidence type="ECO:0000259" key="12">
    <source>
        <dbReference type="PROSITE" id="PS51030"/>
    </source>
</evidence>
<dbReference type="InterPro" id="IPR013088">
    <property type="entry name" value="Znf_NHR/GATA"/>
</dbReference>
<dbReference type="InterPro" id="IPR049636">
    <property type="entry name" value="HNF4-like_DBD"/>
</dbReference>
<feature type="domain" description="NR LBD" evidence="13">
    <location>
        <begin position="189"/>
        <end position="407"/>
    </location>
</feature>
<dbReference type="GO" id="GO:0000978">
    <property type="term" value="F:RNA polymerase II cis-regulatory region sequence-specific DNA binding"/>
    <property type="evidence" value="ECO:0007669"/>
    <property type="project" value="InterPro"/>
</dbReference>
<dbReference type="Gene3D" id="1.10.565.10">
    <property type="entry name" value="Retinoid X Receptor"/>
    <property type="match status" value="1"/>
</dbReference>
<dbReference type="SUPFAM" id="SSF57716">
    <property type="entry name" value="Glucocorticoid receptor-like (DNA-binding domain)"/>
    <property type="match status" value="1"/>
</dbReference>
<keyword evidence="9 11" id="KW-0675">Receptor</keyword>
<protein>
    <submittedName>
        <fullName evidence="15">Nuclear receptor</fullName>
    </submittedName>
</protein>
<evidence type="ECO:0000256" key="2">
    <source>
        <dbReference type="ARBA" id="ARBA00005993"/>
    </source>
</evidence>
<evidence type="ECO:0000256" key="3">
    <source>
        <dbReference type="ARBA" id="ARBA00022723"/>
    </source>
</evidence>
<dbReference type="AlphaFoldDB" id="A0A0N4ZJZ7"/>
<accession>A0A0N4ZJZ7</accession>
<dbReference type="PANTHER" id="PTHR24083">
    <property type="entry name" value="NUCLEAR HORMONE RECEPTOR"/>
    <property type="match status" value="1"/>
</dbReference>
<proteinExistence type="inferred from homology"/>
<dbReference type="PROSITE" id="PS51843">
    <property type="entry name" value="NR_LBD"/>
    <property type="match status" value="1"/>
</dbReference>
<dbReference type="PROSITE" id="PS00031">
    <property type="entry name" value="NUCLEAR_REC_DBD_1"/>
    <property type="match status" value="1"/>
</dbReference>
<evidence type="ECO:0000313" key="15">
    <source>
        <dbReference type="WBParaSite" id="PTRK_0000843500.1"/>
    </source>
</evidence>
<dbReference type="CDD" id="cd06960">
    <property type="entry name" value="NR_DBD_HNF4A"/>
    <property type="match status" value="1"/>
</dbReference>
<keyword evidence="7 11" id="KW-0238">DNA-binding</keyword>
<dbReference type="WBParaSite" id="PTRK_0000843500.1">
    <property type="protein sequence ID" value="PTRK_0000843500.1"/>
    <property type="gene ID" value="PTRK_0000843500"/>
</dbReference>
<keyword evidence="5 11" id="KW-0862">Zinc</keyword>
<dbReference type="SUPFAM" id="SSF48508">
    <property type="entry name" value="Nuclear receptor ligand-binding domain"/>
    <property type="match status" value="1"/>
</dbReference>
<dbReference type="InterPro" id="IPR050274">
    <property type="entry name" value="Nuclear_hormone_rcpt_NR2"/>
</dbReference>
<dbReference type="InterPro" id="IPR000536">
    <property type="entry name" value="Nucl_hrmn_rcpt_lig-bd"/>
</dbReference>
<dbReference type="STRING" id="131310.A0A0N4ZJZ7"/>
<evidence type="ECO:0000256" key="9">
    <source>
        <dbReference type="ARBA" id="ARBA00023170"/>
    </source>
</evidence>
<dbReference type="Gene3D" id="3.30.50.10">
    <property type="entry name" value="Erythroid Transcription Factor GATA-1, subunit A"/>
    <property type="match status" value="1"/>
</dbReference>
<evidence type="ECO:0000256" key="11">
    <source>
        <dbReference type="RuleBase" id="RU004334"/>
    </source>
</evidence>
<keyword evidence="6 11" id="KW-0805">Transcription regulation</keyword>
<comment type="similarity">
    <text evidence="2 11">Belongs to the nuclear hormone receptor family.</text>
</comment>
<evidence type="ECO:0000313" key="14">
    <source>
        <dbReference type="Proteomes" id="UP000038045"/>
    </source>
</evidence>
<comment type="subcellular location">
    <subcellularLocation>
        <location evidence="1 11">Nucleus</location>
    </subcellularLocation>
</comment>
<reference evidence="15" key="1">
    <citation type="submission" date="2017-02" db="UniProtKB">
        <authorList>
            <consortium name="WormBaseParasite"/>
        </authorList>
    </citation>
    <scope>IDENTIFICATION</scope>
</reference>
<dbReference type="GO" id="GO:0008270">
    <property type="term" value="F:zinc ion binding"/>
    <property type="evidence" value="ECO:0007669"/>
    <property type="project" value="UniProtKB-KW"/>
</dbReference>
<keyword evidence="10 11" id="KW-0539">Nucleus</keyword>
<dbReference type="SMART" id="SM00430">
    <property type="entry name" value="HOLI"/>
    <property type="match status" value="1"/>
</dbReference>
<evidence type="ECO:0000256" key="8">
    <source>
        <dbReference type="ARBA" id="ARBA00023163"/>
    </source>
</evidence>
<dbReference type="PROSITE" id="PS51030">
    <property type="entry name" value="NUCLEAR_REC_DBD_2"/>
    <property type="match status" value="1"/>
</dbReference>
<dbReference type="GO" id="GO:0005634">
    <property type="term" value="C:nucleus"/>
    <property type="evidence" value="ECO:0007669"/>
    <property type="project" value="UniProtKB-SubCell"/>
</dbReference>
<dbReference type="Pfam" id="PF00105">
    <property type="entry name" value="zf-C4"/>
    <property type="match status" value="1"/>
</dbReference>
<feature type="domain" description="Nuclear receptor" evidence="12">
    <location>
        <begin position="19"/>
        <end position="92"/>
    </location>
</feature>
<dbReference type="InterPro" id="IPR035500">
    <property type="entry name" value="NHR-like_dom_sf"/>
</dbReference>
<evidence type="ECO:0000256" key="7">
    <source>
        <dbReference type="ARBA" id="ARBA00023125"/>
    </source>
</evidence>
<dbReference type="PRINTS" id="PR00047">
    <property type="entry name" value="STROIDFINGER"/>
</dbReference>
<sequence>MTSSSYRGNDSDNGSGIIPTNCVICDKPTTCCHYDVISCNGCKTFFRRSIILDKYYVCKQNGQCEVDKRTCCKKCRFDKCLNKGMKPMAIQFPSMWSQESIDRIVQKYENYRRNNENNQLVLYHDRSQDIIGSNIKNITYIELKFQRVRESVHSLKFENLSDLDNYLKYNTTLAKADSFEIPNNWPHPMTITFESHLFDAPMEELIKRRESRPLHKPWIGYDEYLTVDYLKTLTFFRKLPCNDQKIIVQKNGPALIMASTIFYSFIRNKKQVYYPDGFEPLKVHSKIYPIEDEVFAKSLDSFYRIMITNEEYCLLKVIIACSCISKDLSEDSQKIVEKEKLFYSNILLNYLQGLLGVINGAKRFAEIIMLMDFLIRIGEKYKEWNTLCHIVHFKTSDSKRKKIKMLFLEN</sequence>
<organism evidence="14 15">
    <name type="scientific">Parastrongyloides trichosuri</name>
    <name type="common">Possum-specific nematode worm</name>
    <dbReference type="NCBI Taxonomy" id="131310"/>
    <lineage>
        <taxon>Eukaryota</taxon>
        <taxon>Metazoa</taxon>
        <taxon>Ecdysozoa</taxon>
        <taxon>Nematoda</taxon>
        <taxon>Chromadorea</taxon>
        <taxon>Rhabditida</taxon>
        <taxon>Tylenchina</taxon>
        <taxon>Panagrolaimomorpha</taxon>
        <taxon>Strongyloidoidea</taxon>
        <taxon>Strongyloididae</taxon>
        <taxon>Parastrongyloides</taxon>
    </lineage>
</organism>
<dbReference type="SMART" id="SM00399">
    <property type="entry name" value="ZnF_C4"/>
    <property type="match status" value="1"/>
</dbReference>
<dbReference type="InterPro" id="IPR001628">
    <property type="entry name" value="Znf_hrmn_rcpt"/>
</dbReference>
<keyword evidence="4 11" id="KW-0863">Zinc-finger</keyword>
<keyword evidence="14" id="KW-1185">Reference proteome</keyword>
<keyword evidence="8 11" id="KW-0804">Transcription</keyword>
<evidence type="ECO:0000256" key="10">
    <source>
        <dbReference type="ARBA" id="ARBA00023242"/>
    </source>
</evidence>
<evidence type="ECO:0000256" key="6">
    <source>
        <dbReference type="ARBA" id="ARBA00023015"/>
    </source>
</evidence>
<name>A0A0N4ZJZ7_PARTI</name>
<evidence type="ECO:0000256" key="5">
    <source>
        <dbReference type="ARBA" id="ARBA00022833"/>
    </source>
</evidence>
<evidence type="ECO:0000256" key="4">
    <source>
        <dbReference type="ARBA" id="ARBA00022771"/>
    </source>
</evidence>
<evidence type="ECO:0000256" key="1">
    <source>
        <dbReference type="ARBA" id="ARBA00004123"/>
    </source>
</evidence>
<keyword evidence="3 11" id="KW-0479">Metal-binding</keyword>
<dbReference type="GO" id="GO:0003700">
    <property type="term" value="F:DNA-binding transcription factor activity"/>
    <property type="evidence" value="ECO:0007669"/>
    <property type="project" value="InterPro"/>
</dbReference>